<dbReference type="Proteomes" id="UP001195965">
    <property type="component" value="Chromosome"/>
</dbReference>
<sequence length="147" mass="16265">MCQTAFKNASHPQVFLADVVTEDGHEGLHIGVKAVPPHGLQLFQRVFIPVAAAVPVDDHHRHVTVVGQHTQQGVIGVLVERGLELVLKVGQNFHVQIDAQWALPRQRRLQISDDFLLVGHRRHFRCKGPACPKPTEWGHPVGGRDGV</sequence>
<reference evidence="1 2" key="1">
    <citation type="journal article" date="2021" name="ISME J.">
        <title>Genomic evolution of the class Acidithiobacillia: deep-branching Proteobacteria living in extreme acidic conditions.</title>
        <authorList>
            <person name="Moya-Beltran A."/>
            <person name="Beard S."/>
            <person name="Rojas-Villalobos C."/>
            <person name="Issotta F."/>
            <person name="Gallardo Y."/>
            <person name="Ulloa R."/>
            <person name="Giaveno A."/>
            <person name="Degli Esposti M."/>
            <person name="Johnson D.B."/>
            <person name="Quatrini R."/>
        </authorList>
    </citation>
    <scope>NUCLEOTIDE SEQUENCE [LARGE SCALE GENOMIC DNA]</scope>
    <source>
        <strain evidence="1 2">GG1-14</strain>
    </source>
</reference>
<dbReference type="EMBL" id="CP127526">
    <property type="protein sequence ID" value="XRI72797.1"/>
    <property type="molecule type" value="Genomic_DNA"/>
</dbReference>
<evidence type="ECO:0000313" key="2">
    <source>
        <dbReference type="Proteomes" id="UP001195965"/>
    </source>
</evidence>
<name>A0ACD5HCY1_9PROT</name>
<keyword evidence="2" id="KW-1185">Reference proteome</keyword>
<organism evidence="1 2">
    <name type="scientific">Acidithiobacillus montserratensis</name>
    <dbReference type="NCBI Taxonomy" id="2729135"/>
    <lineage>
        <taxon>Bacteria</taxon>
        <taxon>Pseudomonadati</taxon>
        <taxon>Pseudomonadota</taxon>
        <taxon>Acidithiobacillia</taxon>
        <taxon>Acidithiobacillales</taxon>
        <taxon>Acidithiobacillaceae</taxon>
        <taxon>Acidithiobacillus</taxon>
    </lineage>
</organism>
<proteinExistence type="predicted"/>
<evidence type="ECO:0000313" key="1">
    <source>
        <dbReference type="EMBL" id="XRI72797.1"/>
    </source>
</evidence>
<protein>
    <submittedName>
        <fullName evidence="1">Uncharacterized protein</fullName>
    </submittedName>
</protein>
<accession>A0ACD5HCY1</accession>
<gene>
    <name evidence="1" type="ORF">HHS34_010125</name>
</gene>